<organism evidence="1">
    <name type="scientific">Siphoviridae sp. ct0Go27</name>
    <dbReference type="NCBI Taxonomy" id="2827761"/>
    <lineage>
        <taxon>Viruses</taxon>
        <taxon>Duplodnaviria</taxon>
        <taxon>Heunggongvirae</taxon>
        <taxon>Uroviricota</taxon>
        <taxon>Caudoviricetes</taxon>
    </lineage>
</organism>
<protein>
    <submittedName>
        <fullName evidence="1">Uncharacterized protein</fullName>
    </submittedName>
</protein>
<name>A0A8S5RWQ8_9CAUD</name>
<dbReference type="EMBL" id="BK032498">
    <property type="protein sequence ID" value="DAF43057.1"/>
    <property type="molecule type" value="Genomic_DNA"/>
</dbReference>
<reference evidence="1" key="1">
    <citation type="journal article" date="2021" name="Proc. Natl. Acad. Sci. U.S.A.">
        <title>A Catalog of Tens of Thousands of Viruses from Human Metagenomes Reveals Hidden Associations with Chronic Diseases.</title>
        <authorList>
            <person name="Tisza M.J."/>
            <person name="Buck C.B."/>
        </authorList>
    </citation>
    <scope>NUCLEOTIDE SEQUENCE</scope>
    <source>
        <strain evidence="1">Ct0Go27</strain>
    </source>
</reference>
<accession>A0A8S5RWQ8</accession>
<sequence>MSSGSSEDILYQYYLDLFFLGLLHRVNHSRLPHSTNRSPTCCIV</sequence>
<evidence type="ECO:0000313" key="1">
    <source>
        <dbReference type="EMBL" id="DAF43057.1"/>
    </source>
</evidence>
<proteinExistence type="predicted"/>